<dbReference type="EMBL" id="CADEAL010004037">
    <property type="protein sequence ID" value="CAB1450011.1"/>
    <property type="molecule type" value="Genomic_DNA"/>
</dbReference>
<keyword evidence="2" id="KW-1185">Reference proteome</keyword>
<dbReference type="Proteomes" id="UP001153269">
    <property type="component" value="Unassembled WGS sequence"/>
</dbReference>
<dbReference type="AlphaFoldDB" id="A0A9N7VKF6"/>
<reference evidence="1" key="1">
    <citation type="submission" date="2020-03" db="EMBL/GenBank/DDBJ databases">
        <authorList>
            <person name="Weist P."/>
        </authorList>
    </citation>
    <scope>NUCLEOTIDE SEQUENCE</scope>
</reference>
<name>A0A9N7VKF6_PLEPL</name>
<evidence type="ECO:0000313" key="1">
    <source>
        <dbReference type="EMBL" id="CAB1450011.1"/>
    </source>
</evidence>
<gene>
    <name evidence="1" type="ORF">PLEPLA_LOCUS37700</name>
</gene>
<comment type="caution">
    <text evidence="1">The sequence shown here is derived from an EMBL/GenBank/DDBJ whole genome shotgun (WGS) entry which is preliminary data.</text>
</comment>
<proteinExistence type="predicted"/>
<accession>A0A9N7VKF6</accession>
<evidence type="ECO:0000313" key="2">
    <source>
        <dbReference type="Proteomes" id="UP001153269"/>
    </source>
</evidence>
<sequence length="158" mass="16456">MRQWCALTLTPTSWTAPTGDHDSVFHEFVCDESLELQQSHVQGLAVLKKALFLCGAGGSSMGWAAGGPADMLSRSSSTTRSCYCLAPHSLCPLQSANHTTTNRLHLHPLLLSLTLQGLEVTSLVELCCSGKGSGLGFSSQPTVLPSSCLAGSAGPGLV</sequence>
<organism evidence="1 2">
    <name type="scientific">Pleuronectes platessa</name>
    <name type="common">European plaice</name>
    <dbReference type="NCBI Taxonomy" id="8262"/>
    <lineage>
        <taxon>Eukaryota</taxon>
        <taxon>Metazoa</taxon>
        <taxon>Chordata</taxon>
        <taxon>Craniata</taxon>
        <taxon>Vertebrata</taxon>
        <taxon>Euteleostomi</taxon>
        <taxon>Actinopterygii</taxon>
        <taxon>Neopterygii</taxon>
        <taxon>Teleostei</taxon>
        <taxon>Neoteleostei</taxon>
        <taxon>Acanthomorphata</taxon>
        <taxon>Carangaria</taxon>
        <taxon>Pleuronectiformes</taxon>
        <taxon>Pleuronectoidei</taxon>
        <taxon>Pleuronectidae</taxon>
        <taxon>Pleuronectes</taxon>
    </lineage>
</organism>
<protein>
    <submittedName>
        <fullName evidence="1">Uncharacterized protein</fullName>
    </submittedName>
</protein>